<dbReference type="InterPro" id="IPR004179">
    <property type="entry name" value="Sec63-dom"/>
</dbReference>
<gene>
    <name evidence="7" type="ORF">AMSG_09862</name>
</gene>
<dbReference type="STRING" id="461836.A0A0L0DNL3"/>
<dbReference type="GO" id="GO:0043138">
    <property type="term" value="F:3'-5' DNA helicase activity"/>
    <property type="evidence" value="ECO:0007669"/>
    <property type="project" value="UniProtKB-EC"/>
</dbReference>
<dbReference type="InterPro" id="IPR036388">
    <property type="entry name" value="WH-like_DNA-bd_sf"/>
</dbReference>
<dbReference type="SMART" id="SM00490">
    <property type="entry name" value="HELICc"/>
    <property type="match status" value="1"/>
</dbReference>
<accession>A0A0L0DNL3</accession>
<feature type="domain" description="Helicase ATP-binding" evidence="5">
    <location>
        <begin position="76"/>
        <end position="272"/>
    </location>
</feature>
<dbReference type="SMART" id="SM00487">
    <property type="entry name" value="DEXDc"/>
    <property type="match status" value="1"/>
</dbReference>
<dbReference type="Gene3D" id="3.40.50.300">
    <property type="entry name" value="P-loop containing nucleotide triphosphate hydrolases"/>
    <property type="match status" value="2"/>
</dbReference>
<dbReference type="PROSITE" id="PS51192">
    <property type="entry name" value="HELICASE_ATP_BIND_1"/>
    <property type="match status" value="1"/>
</dbReference>
<evidence type="ECO:0000256" key="3">
    <source>
        <dbReference type="ARBA" id="ARBA00022840"/>
    </source>
</evidence>
<organism evidence="7 8">
    <name type="scientific">Thecamonas trahens ATCC 50062</name>
    <dbReference type="NCBI Taxonomy" id="461836"/>
    <lineage>
        <taxon>Eukaryota</taxon>
        <taxon>Apusozoa</taxon>
        <taxon>Apusomonadida</taxon>
        <taxon>Apusomonadidae</taxon>
        <taxon>Thecamonas</taxon>
    </lineage>
</organism>
<dbReference type="Pfam" id="PF00271">
    <property type="entry name" value="Helicase_C"/>
    <property type="match status" value="1"/>
</dbReference>
<dbReference type="GO" id="GO:0051321">
    <property type="term" value="P:meiotic cell cycle"/>
    <property type="evidence" value="ECO:0007669"/>
    <property type="project" value="UniProtKB-KW"/>
</dbReference>
<dbReference type="SUPFAM" id="SSF158702">
    <property type="entry name" value="Sec63 N-terminal domain-like"/>
    <property type="match status" value="1"/>
</dbReference>
<evidence type="ECO:0000256" key="2">
    <source>
        <dbReference type="ARBA" id="ARBA00022741"/>
    </source>
</evidence>
<evidence type="ECO:0000256" key="1">
    <source>
        <dbReference type="ARBA" id="ARBA00010140"/>
    </source>
</evidence>
<dbReference type="OMA" id="EEFRPCQ"/>
<dbReference type="GeneID" id="25568226"/>
<dbReference type="CDD" id="cd18795">
    <property type="entry name" value="SF2_C_Ski2"/>
    <property type="match status" value="1"/>
</dbReference>
<feature type="region of interest" description="Disordered" evidence="4">
    <location>
        <begin position="914"/>
        <end position="1001"/>
    </location>
</feature>
<dbReference type="Gene3D" id="1.10.3380.10">
    <property type="entry name" value="Sec63 N-terminal domain-like domain"/>
    <property type="match status" value="1"/>
</dbReference>
<dbReference type="GO" id="GO:0016787">
    <property type="term" value="F:hydrolase activity"/>
    <property type="evidence" value="ECO:0007669"/>
    <property type="project" value="UniProtKB-KW"/>
</dbReference>
<feature type="compositionally biased region" description="Low complexity" evidence="4">
    <location>
        <begin position="991"/>
        <end position="1001"/>
    </location>
</feature>
<feature type="compositionally biased region" description="Basic residues" evidence="4">
    <location>
        <begin position="649"/>
        <end position="662"/>
    </location>
</feature>
<dbReference type="RefSeq" id="XP_013754272.1">
    <property type="nucleotide sequence ID" value="XM_013898818.1"/>
</dbReference>
<dbReference type="PROSITE" id="PS51194">
    <property type="entry name" value="HELICASE_CTER"/>
    <property type="match status" value="1"/>
</dbReference>
<keyword evidence="2" id="KW-0547">Nucleotide-binding</keyword>
<dbReference type="InterPro" id="IPR014001">
    <property type="entry name" value="Helicase_ATP-bd"/>
</dbReference>
<dbReference type="Pfam" id="PF02889">
    <property type="entry name" value="Sec63"/>
    <property type="match status" value="1"/>
</dbReference>
<dbReference type="GO" id="GO:0005524">
    <property type="term" value="F:ATP binding"/>
    <property type="evidence" value="ECO:0007669"/>
    <property type="project" value="UniProtKB-KW"/>
</dbReference>
<evidence type="ECO:0000259" key="6">
    <source>
        <dbReference type="PROSITE" id="PS51194"/>
    </source>
</evidence>
<dbReference type="Proteomes" id="UP000054408">
    <property type="component" value="Unassembled WGS sequence"/>
</dbReference>
<dbReference type="PANTHER" id="PTHR47835">
    <property type="entry name" value="HFM1, ATP DEPENDENT DNA HELICASE HOMOLOG"/>
    <property type="match status" value="1"/>
</dbReference>
<keyword evidence="7" id="KW-0347">Helicase</keyword>
<dbReference type="Pfam" id="PF00270">
    <property type="entry name" value="DEAD"/>
    <property type="match status" value="1"/>
</dbReference>
<dbReference type="InterPro" id="IPR011545">
    <property type="entry name" value="DEAD/DEAH_box_helicase_dom"/>
</dbReference>
<keyword evidence="7" id="KW-0378">Hydrolase</keyword>
<proteinExistence type="inferred from homology"/>
<feature type="region of interest" description="Disordered" evidence="4">
    <location>
        <begin position="644"/>
        <end position="664"/>
    </location>
</feature>
<feature type="domain" description="Helicase C-terminal" evidence="6">
    <location>
        <begin position="320"/>
        <end position="515"/>
    </location>
</feature>
<dbReference type="InterPro" id="IPR001650">
    <property type="entry name" value="Helicase_C-like"/>
</dbReference>
<evidence type="ECO:0000313" key="8">
    <source>
        <dbReference type="Proteomes" id="UP000054408"/>
    </source>
</evidence>
<comment type="similarity">
    <text evidence="1">Belongs to the helicase family. SKI2 subfamily.</text>
</comment>
<protein>
    <submittedName>
        <fullName evidence="7">ATP-dependent DNA helicase MER3</fullName>
    </submittedName>
</protein>
<dbReference type="EMBL" id="GL349483">
    <property type="protein sequence ID" value="KNC53899.1"/>
    <property type="molecule type" value="Genomic_DNA"/>
</dbReference>
<dbReference type="AlphaFoldDB" id="A0A0L0DNL3"/>
<dbReference type="SUPFAM" id="SSF52540">
    <property type="entry name" value="P-loop containing nucleoside triphosphate hydrolases"/>
    <property type="match status" value="2"/>
</dbReference>
<dbReference type="GO" id="GO:0003676">
    <property type="term" value="F:nucleic acid binding"/>
    <property type="evidence" value="ECO:0007669"/>
    <property type="project" value="InterPro"/>
</dbReference>
<dbReference type="OrthoDB" id="5575at2759"/>
<evidence type="ECO:0000256" key="4">
    <source>
        <dbReference type="SAM" id="MobiDB-lite"/>
    </source>
</evidence>
<dbReference type="SMART" id="SM00973">
    <property type="entry name" value="Sec63"/>
    <property type="match status" value="1"/>
</dbReference>
<dbReference type="InterPro" id="IPR052247">
    <property type="entry name" value="Meiotic_Crossover_Helicase"/>
</dbReference>
<dbReference type="PANTHER" id="PTHR47835:SF3">
    <property type="entry name" value="HELICASE FOR MEIOSIS 1"/>
    <property type="match status" value="1"/>
</dbReference>
<evidence type="ECO:0000313" key="7">
    <source>
        <dbReference type="EMBL" id="KNC53899.1"/>
    </source>
</evidence>
<name>A0A0L0DNL3_THETB</name>
<dbReference type="eggNOG" id="KOG0952">
    <property type="taxonomic scope" value="Eukaryota"/>
</dbReference>
<keyword evidence="3" id="KW-0067">ATP-binding</keyword>
<dbReference type="InterPro" id="IPR027417">
    <property type="entry name" value="P-loop_NTPase"/>
</dbReference>
<evidence type="ECO:0000259" key="5">
    <source>
        <dbReference type="PROSITE" id="PS51192"/>
    </source>
</evidence>
<dbReference type="Gene3D" id="1.10.10.10">
    <property type="entry name" value="Winged helix-like DNA-binding domain superfamily/Winged helix DNA-binding domain"/>
    <property type="match status" value="1"/>
</dbReference>
<sequence length="1001" mass="104461">MAKIRKKPQFVAAASVNNAQGRWSSRASAALAGATVANDPQSVALVATSTVTGELGESVARLFPFATFNAMQSQCLEAWYGDGSMVVSAPTGSGKTAVFDLAVLRVVVGWRSGSGCGGPPPVAVYVAPTKALVRERVRAWRAGLAGLATVVEVSSDGGGAGGGSFHSMLDRGVRSSERAIVVVATPEKWEMYTRKRSATVCRLEERLVLAMLDEVHMVGDSGRGAVLEVVVSRFKMCGGACGRGVRFVAASATIPNVGEVGAWLGVSSSGVLAFPASYRPVPLELVVLGTRVGNRSGFMFERSLNYRVFEVLMAHGQRRRVSAGGGMLPTLIFCSSRSGAAATAKHLVTHDLGSGGVLAGGARGAAQRAALDAAAERVGSAALGAVLPLGVGFHNAGLSASDRATVEALFLSSELPILCSTTTLALGVNLPAATVVIKSTQRYVGGAYAEYSAMEMLQMVGRAGRPGFAVQGESATAVVLTANENVGRYRRLETGHMALVSQLEARLPEVINTEIVLGRIRDEASGEAWLQSTFFHVSQLASGASAGYDSVVAPCVAELAKAGLVRVCGDGRVEACPGGRFMSAFGMRFATMVQFDGLGGESGMEEVLAALSQARELEEVLLRRNEKRVLAKLNLARASSGDELPHPLVTRKRGQSGGRGRRERTIRSEADKVNVLWQAALSGVKIEAPGLAQEAHRLVQIGARLSRALVQVLVLKLGRGGGRAVLVAKSFKAGLWHSSGLGARQLDGVGIQLARKLREAGLGGVAEVAAAVPGRLESVCTRRAPFGAKLRSQAAALVEGHRVRVQARVSALRSGTGLAGWAIELVAEWPGWAVGSDAKATLLAGIVETNDVVVLEAVQGNERVVSVTYSVDEAAAAGAGSGSKMTMAVSFISHEVVGVDADIRVPLGVMPGARSESAGGSMGRELHVQRRRKRVTAEVGEGSRASKRVKSGGKGDAGSSEGRHSFRHSFQVPAMPRGLREMVRAPPPTRAHPAAMRSVPR</sequence>
<reference evidence="7 8" key="1">
    <citation type="submission" date="2010-05" db="EMBL/GenBank/DDBJ databases">
        <title>The Genome Sequence of Thecamonas trahens ATCC 50062.</title>
        <authorList>
            <consortium name="The Broad Institute Genome Sequencing Platform"/>
            <person name="Russ C."/>
            <person name="Cuomo C."/>
            <person name="Shea T."/>
            <person name="Young S.K."/>
            <person name="Zeng Q."/>
            <person name="Koehrsen M."/>
            <person name="Haas B."/>
            <person name="Borodovsky M."/>
            <person name="Guigo R."/>
            <person name="Alvarado L."/>
            <person name="Berlin A."/>
            <person name="Bochicchio J."/>
            <person name="Borenstein D."/>
            <person name="Chapman S."/>
            <person name="Chen Z."/>
            <person name="Freedman E."/>
            <person name="Gellesch M."/>
            <person name="Goldberg J."/>
            <person name="Griggs A."/>
            <person name="Gujja S."/>
            <person name="Heilman E."/>
            <person name="Heiman D."/>
            <person name="Hepburn T."/>
            <person name="Howarth C."/>
            <person name="Jen D."/>
            <person name="Larson L."/>
            <person name="Mehta T."/>
            <person name="Park D."/>
            <person name="Pearson M."/>
            <person name="Roberts A."/>
            <person name="Saif S."/>
            <person name="Shenoy N."/>
            <person name="Sisk P."/>
            <person name="Stolte C."/>
            <person name="Sykes S."/>
            <person name="Thomson T."/>
            <person name="Walk T."/>
            <person name="White J."/>
            <person name="Yandava C."/>
            <person name="Burger G."/>
            <person name="Gray M.W."/>
            <person name="Holland P.W.H."/>
            <person name="King N."/>
            <person name="Lang F.B.F."/>
            <person name="Roger A.J."/>
            <person name="Ruiz-Trillo I."/>
            <person name="Lander E."/>
            <person name="Nusbaum C."/>
        </authorList>
    </citation>
    <scope>NUCLEOTIDE SEQUENCE [LARGE SCALE GENOMIC DNA]</scope>
    <source>
        <strain evidence="7 8">ATCC 50062</strain>
    </source>
</reference>
<keyword evidence="8" id="KW-1185">Reference proteome</keyword>